<evidence type="ECO:0000313" key="7">
    <source>
        <dbReference type="Proteomes" id="UP001549106"/>
    </source>
</evidence>
<dbReference type="InterPro" id="IPR007197">
    <property type="entry name" value="rSAM"/>
</dbReference>
<evidence type="ECO:0000256" key="1">
    <source>
        <dbReference type="ARBA" id="ARBA00022691"/>
    </source>
</evidence>
<organism evidence="6 7">
    <name type="scientific">Blautia caecimuris</name>
    <dbReference type="NCBI Taxonomy" id="1796615"/>
    <lineage>
        <taxon>Bacteria</taxon>
        <taxon>Bacillati</taxon>
        <taxon>Bacillota</taxon>
        <taxon>Clostridia</taxon>
        <taxon>Lachnospirales</taxon>
        <taxon>Lachnospiraceae</taxon>
        <taxon>Blautia</taxon>
    </lineage>
</organism>
<dbReference type="SUPFAM" id="SSF102114">
    <property type="entry name" value="Radical SAM enzymes"/>
    <property type="match status" value="1"/>
</dbReference>
<gene>
    <name evidence="6" type="ORF">ABID24_000127</name>
</gene>
<evidence type="ECO:0000259" key="5">
    <source>
        <dbReference type="Pfam" id="PF04055"/>
    </source>
</evidence>
<keyword evidence="2" id="KW-0479">Metal-binding</keyword>
<dbReference type="InterPro" id="IPR013785">
    <property type="entry name" value="Aldolase_TIM"/>
</dbReference>
<dbReference type="PANTHER" id="PTHR11228">
    <property type="entry name" value="RADICAL SAM DOMAIN PROTEIN"/>
    <property type="match status" value="1"/>
</dbReference>
<keyword evidence="7" id="KW-1185">Reference proteome</keyword>
<keyword evidence="4" id="KW-0411">Iron-sulfur</keyword>
<dbReference type="Proteomes" id="UP001549106">
    <property type="component" value="Unassembled WGS sequence"/>
</dbReference>
<sequence length="288" mass="33068">MNLIKNLKYGQIFLENLFQYRKKKVPLSFLEVWVGQTCTLKCRDCCHLIPYVKPKLFSVDALIEDCKKLFELCEVDFFSILGGEPFTNPDLYKLIDFVAESDNIIDGKLITNGTIMPDKKMICSLKKLNNKLDVRIDVYPGRENRGIQFYDILSREGIRCTLLRHNVFEEMRWKKLGGPEQKLIPCDTAVEIHKECALNACHTLANGELTVCPRGITSEMVFGIEKNLWEHIDVKCLKNPVWAKAKIATAVSRKMYKDYCRYCMGIAAMNPYSIQPGIQIGSPEEIIR</sequence>
<dbReference type="RefSeq" id="WP_022067829.1">
    <property type="nucleotide sequence ID" value="NZ_BAABXN010000001.1"/>
</dbReference>
<dbReference type="InterPro" id="IPR050377">
    <property type="entry name" value="Radical_SAM_PqqE_MftC-like"/>
</dbReference>
<evidence type="ECO:0000256" key="3">
    <source>
        <dbReference type="ARBA" id="ARBA00023004"/>
    </source>
</evidence>
<keyword evidence="3" id="KW-0408">Iron</keyword>
<evidence type="ECO:0000256" key="2">
    <source>
        <dbReference type="ARBA" id="ARBA00022723"/>
    </source>
</evidence>
<reference evidence="6 7" key="1">
    <citation type="submission" date="2024-06" db="EMBL/GenBank/DDBJ databases">
        <title>Genomic Encyclopedia of Type Strains, Phase IV (KMG-IV): sequencing the most valuable type-strain genomes for metagenomic binning, comparative biology and taxonomic classification.</title>
        <authorList>
            <person name="Goeker M."/>
        </authorList>
    </citation>
    <scope>NUCLEOTIDE SEQUENCE [LARGE SCALE GENOMIC DNA]</scope>
    <source>
        <strain evidence="6 7">DSM 29492</strain>
    </source>
</reference>
<comment type="caution">
    <text evidence="6">The sequence shown here is derived from an EMBL/GenBank/DDBJ whole genome shotgun (WGS) entry which is preliminary data.</text>
</comment>
<dbReference type="PANTHER" id="PTHR11228:SF7">
    <property type="entry name" value="PQQA PEPTIDE CYCLASE"/>
    <property type="match status" value="1"/>
</dbReference>
<name>A0ABV2LXH3_9FIRM</name>
<evidence type="ECO:0000313" key="6">
    <source>
        <dbReference type="EMBL" id="MET3748911.1"/>
    </source>
</evidence>
<evidence type="ECO:0000256" key="4">
    <source>
        <dbReference type="ARBA" id="ARBA00023014"/>
    </source>
</evidence>
<keyword evidence="1" id="KW-0949">S-adenosyl-L-methionine</keyword>
<proteinExistence type="predicted"/>
<dbReference type="EMBL" id="JBEPMJ010000001">
    <property type="protein sequence ID" value="MET3748911.1"/>
    <property type="molecule type" value="Genomic_DNA"/>
</dbReference>
<dbReference type="Pfam" id="PF04055">
    <property type="entry name" value="Radical_SAM"/>
    <property type="match status" value="1"/>
</dbReference>
<protein>
    <recommendedName>
        <fullName evidence="5">Radical SAM core domain-containing protein</fullName>
    </recommendedName>
</protein>
<dbReference type="Gene3D" id="3.20.20.70">
    <property type="entry name" value="Aldolase class I"/>
    <property type="match status" value="1"/>
</dbReference>
<dbReference type="SFLD" id="SFLDS00029">
    <property type="entry name" value="Radical_SAM"/>
    <property type="match status" value="1"/>
</dbReference>
<accession>A0ABV2LXH3</accession>
<dbReference type="CDD" id="cd01335">
    <property type="entry name" value="Radical_SAM"/>
    <property type="match status" value="1"/>
</dbReference>
<feature type="domain" description="Radical SAM core" evidence="5">
    <location>
        <begin position="35"/>
        <end position="134"/>
    </location>
</feature>
<dbReference type="InterPro" id="IPR058240">
    <property type="entry name" value="rSAM_sf"/>
</dbReference>